<dbReference type="InterPro" id="IPR037862">
    <property type="entry name" value="PLC-beta_PH"/>
</dbReference>
<dbReference type="SMART" id="SM00239">
    <property type="entry name" value="C2"/>
    <property type="match status" value="1"/>
</dbReference>
<organism evidence="21">
    <name type="scientific">Amblyomma aureolatum</name>
    <dbReference type="NCBI Taxonomy" id="187763"/>
    <lineage>
        <taxon>Eukaryota</taxon>
        <taxon>Metazoa</taxon>
        <taxon>Ecdysozoa</taxon>
        <taxon>Arthropoda</taxon>
        <taxon>Chelicerata</taxon>
        <taxon>Arachnida</taxon>
        <taxon>Acari</taxon>
        <taxon>Parasitiformes</taxon>
        <taxon>Ixodida</taxon>
        <taxon>Ixodoidea</taxon>
        <taxon>Ixodidae</taxon>
        <taxon>Amblyomminae</taxon>
        <taxon>Amblyomma</taxon>
    </lineage>
</organism>
<feature type="binding site" evidence="15">
    <location>
        <position position="366"/>
    </location>
    <ligand>
        <name>Ca(2+)</name>
        <dbReference type="ChEBI" id="CHEBI:29108"/>
    </ligand>
</feature>
<keyword evidence="4 15" id="KW-0479">Metal-binding</keyword>
<sequence length="1284" mass="143143">MAGAKSGVHVLQLKPISVPKSLQEGNKFVKWDDDSALGTPVTLRVDKNGFFLYWTDQNKETEFLDISSIRDTRTGKYARTPKEGKLRDSVSMGAPDVPLEEKTVTVLYGPDLVNVSAISFCGTSRDTAQLWTDELLSMAYNLLSLNAPAATFLEKAHTKLLLCTDREGRLPVKSVLRMFAQHRDDRKRVERALEAVGLAAGKNETLAPERLCLDVFLRFYRHLVGRQEVDAIFERLCGGSKKKAMTVDQLVDFLNKEQRDPRLNEILYPYANPARARDLIAQYEPNKSYVSKGLFSVDGFLRYLMSADNPIVSPEKFDLSMDMDQPLNHYFINSSHNTYLTGHQLTGKSSVEMYRQCLLAGCRCVELDCWTGRNSDEEPIVTHGYTVVTEILLREVIEAIAESAFKTSDFPVVLSFENHCSPKQQAKMATYCRKLFGDMLVTEPLTSHPLRGGQPLPSPKQLLRKIIIKNKKKHHHARHHPHAPGAKPPPVSAAATAMAAATAAAAAPVEEDDDDISSPLDTAAGAPVDAGEVNGEAKAIGSEAEEWESDSGTEEEEVPDRSAEDQNEGTAAKESEAVAEMSALVNYIQPVRFHSFEHAEKRDRSYEISSFVETQATNLLKEHPVEFVNYNKRQLSRIYPSGTRVSSSNYMPQVFWNAGCQLIALNFQSLDLGMQLNLGIFEFNGRSGYLLKPDFMRRADRKFDPFTESTVDGIIAGTVSIRIISGQFLSDKHVGTYVEVDMFGLPADTVRRRFRTRTVPANGINPVYDEEPFVFKKVVLPDLAVLRISVCDDSGKLLGHRILPVVGLRPGYRHISLRNESGQPLLLQTLFVHVTVKDYVPDGLSELADALANPIKYQSRIEKHATQLRALTDDLDEGALSTESRSPLQTTTTQAKAEASVATSGTQQPPQHSSSSSATAATSAAAPSLATLGASAESRVVTAADSMDGALPPAALNGGIQRSPATNLARQDTLNRKLDQTVRSLSDEGNQEKSLSLLESAEANLLAEPLGKLREHKAVQKVQAKLEKELGGVRKRFDKLREKEREGQLQRADKLAQAAEKHRAQLSKSHSKLGKKFSCGDVMALKQQNESQIQTLDAEHKAKKEELQQSHNLAMMNITKEQYRAEMDIQHKYMEPLFGAMEKAMQASQVAQMQILQGLHDREVSELMKRLEAQTKDEMRNLNKKHKDKNELDRIKRELQQKMIGEAVAERQRIKSLLDKKKAELERQHEEVRKSVEEEKSQAIEKYNQEYERKCSQLDSSLSDNPNLFATAEPTDLRRQSTAL</sequence>
<evidence type="ECO:0000256" key="10">
    <source>
        <dbReference type="ARBA" id="ARBA00023157"/>
    </source>
</evidence>
<dbReference type="Gene3D" id="2.60.40.150">
    <property type="entry name" value="C2 domain"/>
    <property type="match status" value="1"/>
</dbReference>
<dbReference type="CDD" id="cd08591">
    <property type="entry name" value="PI-PLCc_beta"/>
    <property type="match status" value="1"/>
</dbReference>
<dbReference type="InterPro" id="IPR017946">
    <property type="entry name" value="PLC-like_Pdiesterase_TIM-brl"/>
</dbReference>
<dbReference type="InterPro" id="IPR035892">
    <property type="entry name" value="C2_domain_sf"/>
</dbReference>
<feature type="coiled-coil region" evidence="17">
    <location>
        <begin position="1168"/>
        <end position="1253"/>
    </location>
</feature>
<evidence type="ECO:0000256" key="13">
    <source>
        <dbReference type="PIRNR" id="PIRNR000956"/>
    </source>
</evidence>
<feature type="coiled-coil region" evidence="17">
    <location>
        <begin position="1023"/>
        <end position="1106"/>
    </location>
</feature>
<feature type="region of interest" description="Disordered" evidence="18">
    <location>
        <begin position="879"/>
        <end position="922"/>
    </location>
</feature>
<dbReference type="PROSITE" id="PS50008">
    <property type="entry name" value="PIPLC_Y_DOMAIN"/>
    <property type="match status" value="1"/>
</dbReference>
<dbReference type="Gene3D" id="3.20.20.190">
    <property type="entry name" value="Phosphatidylinositol (PI) phosphodiesterase"/>
    <property type="match status" value="1"/>
</dbReference>
<dbReference type="GO" id="GO:0051209">
    <property type="term" value="P:release of sequestered calcium ion into cytosol"/>
    <property type="evidence" value="ECO:0007669"/>
    <property type="project" value="TreeGrafter"/>
</dbReference>
<dbReference type="GO" id="GO:0046488">
    <property type="term" value="P:phosphatidylinositol metabolic process"/>
    <property type="evidence" value="ECO:0007669"/>
    <property type="project" value="TreeGrafter"/>
</dbReference>
<evidence type="ECO:0000256" key="14">
    <source>
        <dbReference type="PIRSR" id="PIRSR000956-1"/>
    </source>
</evidence>
<dbReference type="EC" id="3.1.4.11" evidence="13"/>
<feature type="compositionally biased region" description="Acidic residues" evidence="18">
    <location>
        <begin position="543"/>
        <end position="558"/>
    </location>
</feature>
<feature type="region of interest" description="Disordered" evidence="18">
    <location>
        <begin position="1255"/>
        <end position="1284"/>
    </location>
</feature>
<keyword evidence="11 13" id="KW-0807">Transducer</keyword>
<dbReference type="Pfam" id="PF17787">
    <property type="entry name" value="PH_14"/>
    <property type="match status" value="1"/>
</dbReference>
<dbReference type="GO" id="GO:0005509">
    <property type="term" value="F:calcium ion binding"/>
    <property type="evidence" value="ECO:0007669"/>
    <property type="project" value="UniProtKB-UniRule"/>
</dbReference>
<dbReference type="InterPro" id="IPR011992">
    <property type="entry name" value="EF-hand-dom_pair"/>
</dbReference>
<evidence type="ECO:0000256" key="2">
    <source>
        <dbReference type="ARBA" id="ARBA00001195"/>
    </source>
</evidence>
<evidence type="ECO:0000256" key="7">
    <source>
        <dbReference type="ARBA" id="ARBA00022842"/>
    </source>
</evidence>
<dbReference type="GO" id="GO:0048015">
    <property type="term" value="P:phosphatidylinositol-mediated signaling"/>
    <property type="evidence" value="ECO:0007669"/>
    <property type="project" value="TreeGrafter"/>
</dbReference>
<evidence type="ECO:0000256" key="12">
    <source>
        <dbReference type="ARBA" id="ARBA00023239"/>
    </source>
</evidence>
<evidence type="ECO:0000256" key="1">
    <source>
        <dbReference type="ARBA" id="ARBA00000110"/>
    </source>
</evidence>
<comment type="cofactor">
    <cofactor evidence="15">
        <name>Ca(2+)</name>
        <dbReference type="ChEBI" id="CHEBI:29108"/>
    </cofactor>
    <text evidence="15">Binds 1 Ca(2+) ion per subunit.</text>
</comment>
<keyword evidence="9 13" id="KW-0443">Lipid metabolism</keyword>
<dbReference type="Gene3D" id="1.10.238.10">
    <property type="entry name" value="EF-hand"/>
    <property type="match status" value="1"/>
</dbReference>
<feature type="compositionally biased region" description="Basic and acidic residues" evidence="18">
    <location>
        <begin position="1275"/>
        <end position="1284"/>
    </location>
</feature>
<dbReference type="InterPro" id="IPR001192">
    <property type="entry name" value="PI-PLC_fam"/>
</dbReference>
<evidence type="ECO:0000256" key="9">
    <source>
        <dbReference type="ARBA" id="ARBA00023098"/>
    </source>
</evidence>
<dbReference type="PROSITE" id="PS50007">
    <property type="entry name" value="PIPLC_X_DOMAIN"/>
    <property type="match status" value="1"/>
</dbReference>
<dbReference type="GO" id="GO:0008344">
    <property type="term" value="P:adult locomotory behavior"/>
    <property type="evidence" value="ECO:0007669"/>
    <property type="project" value="UniProtKB-ARBA"/>
</dbReference>
<dbReference type="Pfam" id="PF00387">
    <property type="entry name" value="PI-PLC-Y"/>
    <property type="match status" value="1"/>
</dbReference>
<dbReference type="InterPro" id="IPR000909">
    <property type="entry name" value="PLipase_C_PInositol-sp_X_dom"/>
</dbReference>
<dbReference type="InterPro" id="IPR053945">
    <property type="entry name" value="PLCB1-4-like_EFh"/>
</dbReference>
<dbReference type="SMART" id="SM00148">
    <property type="entry name" value="PLCXc"/>
    <property type="match status" value="1"/>
</dbReference>
<feature type="compositionally biased region" description="Polar residues" evidence="18">
    <location>
        <begin position="963"/>
        <end position="972"/>
    </location>
</feature>
<feature type="compositionally biased region" description="Polar residues" evidence="18">
    <location>
        <begin position="881"/>
        <end position="895"/>
    </location>
</feature>
<dbReference type="PANTHER" id="PTHR10336:SF149">
    <property type="entry name" value="1-PHOSPHATIDYLINOSITOL 4,5-BISPHOSPHATE PHOSPHODIESTERASE CLASSES I AND II"/>
    <property type="match status" value="1"/>
</dbReference>
<dbReference type="SUPFAM" id="SSF50729">
    <property type="entry name" value="PH domain-like"/>
    <property type="match status" value="1"/>
</dbReference>
<feature type="binding site" evidence="15">
    <location>
        <position position="368"/>
    </location>
    <ligand>
        <name>Ca(2+)</name>
        <dbReference type="ChEBI" id="CHEBI:29108"/>
    </ligand>
</feature>
<dbReference type="CDD" id="cd16213">
    <property type="entry name" value="EFh_PI-PLC21"/>
    <property type="match status" value="1"/>
</dbReference>
<feature type="active site" evidence="14">
    <location>
        <position position="383"/>
    </location>
</feature>
<dbReference type="InterPro" id="IPR000008">
    <property type="entry name" value="C2_dom"/>
</dbReference>
<feature type="binding site" evidence="15">
    <location>
        <position position="417"/>
    </location>
    <ligand>
        <name>Ca(2+)</name>
        <dbReference type="ChEBI" id="CHEBI:29108"/>
    </ligand>
</feature>
<dbReference type="Gene3D" id="1.20.1230.10">
    <property type="entry name" value="Phospholipase C beta, distal C-terminal domain"/>
    <property type="match status" value="1"/>
</dbReference>
<dbReference type="SUPFAM" id="SSF47473">
    <property type="entry name" value="EF-hand"/>
    <property type="match status" value="1"/>
</dbReference>
<feature type="domain" description="C2" evidence="19">
    <location>
        <begin position="700"/>
        <end position="825"/>
    </location>
</feature>
<evidence type="ECO:0000256" key="3">
    <source>
        <dbReference type="ARBA" id="ARBA00022553"/>
    </source>
</evidence>
<feature type="compositionally biased region" description="Low complexity" evidence="18">
    <location>
        <begin position="493"/>
        <end position="507"/>
    </location>
</feature>
<evidence type="ECO:0000313" key="21">
    <source>
        <dbReference type="EMBL" id="JAT93838.1"/>
    </source>
</evidence>
<feature type="compositionally biased region" description="Basic residues" evidence="18">
    <location>
        <begin position="471"/>
        <end position="482"/>
    </location>
</feature>
<keyword evidence="3" id="KW-0597">Phosphoprotein</keyword>
<proteinExistence type="evidence at transcript level"/>
<keyword evidence="17" id="KW-0175">Coiled coil</keyword>
<dbReference type="SUPFAM" id="SSF51695">
    <property type="entry name" value="PLC-like phosphodiesterases"/>
    <property type="match status" value="1"/>
</dbReference>
<dbReference type="Pfam" id="PF00388">
    <property type="entry name" value="PI-PLC-X"/>
    <property type="match status" value="1"/>
</dbReference>
<feature type="region of interest" description="Disordered" evidence="18">
    <location>
        <begin position="471"/>
        <end position="576"/>
    </location>
</feature>
<evidence type="ECO:0000256" key="8">
    <source>
        <dbReference type="ARBA" id="ARBA00022963"/>
    </source>
</evidence>
<dbReference type="GO" id="GO:0005737">
    <property type="term" value="C:cytoplasm"/>
    <property type="evidence" value="ECO:0007669"/>
    <property type="project" value="TreeGrafter"/>
</dbReference>
<keyword evidence="8 13" id="KW-0442">Lipid degradation</keyword>
<dbReference type="InterPro" id="IPR001711">
    <property type="entry name" value="PLipase_C_Pinositol-sp_Y"/>
</dbReference>
<dbReference type="FunFam" id="1.10.238.10:FF:000024">
    <property type="entry name" value="1-phosphatidylinositol 4,5-bisphosphate phosphodiesterase"/>
    <property type="match status" value="1"/>
</dbReference>
<comment type="catalytic activity">
    <reaction evidence="2 13 16">
        <text>a 1,2-diacyl-sn-glycero-3-phospho-(1D-myo-inositol-4,5-bisphosphate) + H2O = 1D-myo-inositol 1,4,5-trisphosphate + a 1,2-diacyl-sn-glycerol + H(+)</text>
        <dbReference type="Rhea" id="RHEA:33179"/>
        <dbReference type="ChEBI" id="CHEBI:15377"/>
        <dbReference type="ChEBI" id="CHEBI:15378"/>
        <dbReference type="ChEBI" id="CHEBI:17815"/>
        <dbReference type="ChEBI" id="CHEBI:58456"/>
        <dbReference type="ChEBI" id="CHEBI:203600"/>
        <dbReference type="EC" id="3.1.4.11"/>
    </reaction>
</comment>
<dbReference type="SUPFAM" id="SSF69989">
    <property type="entry name" value="C-terminal domain of PLC-beta"/>
    <property type="match status" value="1"/>
</dbReference>
<dbReference type="PIRSF" id="PIRSF000956">
    <property type="entry name" value="PLC-beta"/>
    <property type="match status" value="1"/>
</dbReference>
<evidence type="ECO:0000256" key="6">
    <source>
        <dbReference type="ARBA" id="ARBA00022837"/>
    </source>
</evidence>
<dbReference type="Pfam" id="PF08703">
    <property type="entry name" value="PLC-beta_C"/>
    <property type="match status" value="1"/>
</dbReference>
<evidence type="ECO:0000256" key="11">
    <source>
        <dbReference type="ARBA" id="ARBA00023224"/>
    </source>
</evidence>
<dbReference type="GO" id="GO:0043153">
    <property type="term" value="P:entrainment of circadian clock by photoperiod"/>
    <property type="evidence" value="ECO:0007669"/>
    <property type="project" value="UniProtKB-ARBA"/>
</dbReference>
<feature type="binding site" evidence="15">
    <location>
        <position position="337"/>
    </location>
    <ligand>
        <name>Ca(2+)</name>
        <dbReference type="ChEBI" id="CHEBI:29108"/>
    </ligand>
</feature>
<evidence type="ECO:0000256" key="4">
    <source>
        <dbReference type="ARBA" id="ARBA00022723"/>
    </source>
</evidence>
<dbReference type="GO" id="GO:0016042">
    <property type="term" value="P:lipid catabolic process"/>
    <property type="evidence" value="ECO:0007669"/>
    <property type="project" value="UniProtKB-KW"/>
</dbReference>
<dbReference type="PRINTS" id="PR00390">
    <property type="entry name" value="PHPHLIPASEC"/>
</dbReference>
<evidence type="ECO:0000256" key="15">
    <source>
        <dbReference type="PIRSR" id="PIRSR000956-2"/>
    </source>
</evidence>
<feature type="domain" description="PI-PLC Y-box" evidence="20">
    <location>
        <begin position="581"/>
        <end position="697"/>
    </location>
</feature>
<accession>A0A1E1X3M2</accession>
<dbReference type="Gene3D" id="2.30.29.240">
    <property type="match status" value="1"/>
</dbReference>
<evidence type="ECO:0000259" key="20">
    <source>
        <dbReference type="PROSITE" id="PS50008"/>
    </source>
</evidence>
<dbReference type="SMART" id="SM00149">
    <property type="entry name" value="PLCYc"/>
    <property type="match status" value="1"/>
</dbReference>
<keyword evidence="6 15" id="KW-0106">Calcium</keyword>
<keyword evidence="12" id="KW-0456">Lyase</keyword>
<feature type="active site" evidence="14">
    <location>
        <position position="336"/>
    </location>
</feature>
<dbReference type="InterPro" id="IPR014815">
    <property type="entry name" value="PLC-beta_C"/>
</dbReference>
<feature type="region of interest" description="Disordered" evidence="18">
    <location>
        <begin position="954"/>
        <end position="973"/>
    </location>
</feature>
<protein>
    <recommendedName>
        <fullName evidence="13">1-phosphatidylinositol 4,5-bisphosphate phosphodiesterase</fullName>
        <ecNumber evidence="13">3.1.4.11</ecNumber>
    </recommendedName>
</protein>
<feature type="compositionally biased region" description="Polar residues" evidence="18">
    <location>
        <begin position="1257"/>
        <end position="1268"/>
    </location>
</feature>
<dbReference type="EMBL" id="GFAC01005350">
    <property type="protein sequence ID" value="JAT93838.1"/>
    <property type="molecule type" value="mRNA"/>
</dbReference>
<evidence type="ECO:0000256" key="16">
    <source>
        <dbReference type="RuleBase" id="RU361133"/>
    </source>
</evidence>
<dbReference type="InterPro" id="IPR016280">
    <property type="entry name" value="PLC-beta"/>
</dbReference>
<dbReference type="GO" id="GO:0016829">
    <property type="term" value="F:lyase activity"/>
    <property type="evidence" value="ECO:0007669"/>
    <property type="project" value="UniProtKB-KW"/>
</dbReference>
<dbReference type="GO" id="GO:0004435">
    <property type="term" value="F:phosphatidylinositol-4,5-bisphosphate phospholipase C activity"/>
    <property type="evidence" value="ECO:0007669"/>
    <property type="project" value="UniProtKB-UniRule"/>
</dbReference>
<feature type="compositionally biased region" description="Low complexity" evidence="18">
    <location>
        <begin position="903"/>
        <end position="922"/>
    </location>
</feature>
<name>A0A1E1X3M2_9ACAR</name>
<dbReference type="PANTHER" id="PTHR10336">
    <property type="entry name" value="PHOSPHOINOSITIDE-SPECIFIC PHOSPHOLIPASE C FAMILY PROTEIN"/>
    <property type="match status" value="1"/>
</dbReference>
<keyword evidence="5 13" id="KW-0378">Hydrolase</keyword>
<dbReference type="InterPro" id="IPR042531">
    <property type="entry name" value="PLC-beta_C_sf"/>
</dbReference>
<dbReference type="CDD" id="cd13361">
    <property type="entry name" value="PH_PLC_beta"/>
    <property type="match status" value="1"/>
</dbReference>
<dbReference type="GO" id="GO:0007186">
    <property type="term" value="P:G protein-coupled receptor signaling pathway"/>
    <property type="evidence" value="ECO:0007669"/>
    <property type="project" value="TreeGrafter"/>
</dbReference>
<dbReference type="PROSITE" id="PS50004">
    <property type="entry name" value="C2"/>
    <property type="match status" value="1"/>
</dbReference>
<keyword evidence="7" id="KW-0460">Magnesium</keyword>
<evidence type="ECO:0000256" key="18">
    <source>
        <dbReference type="SAM" id="MobiDB-lite"/>
    </source>
</evidence>
<reference evidence="21" key="1">
    <citation type="journal article" date="2017" name="Front. Cell. Infect. Microbiol.">
        <title>The Distinct Transcriptional Response of the Midgut of Amblyomma sculptum and Amblyomma aureolatum Ticks to Rickettsia rickettsii Correlates to Their Differences in Susceptibility to Infection.</title>
        <authorList>
            <person name="Martins L.A."/>
            <person name="Galletti M.F.B.M."/>
            <person name="Ribeiro J.M."/>
            <person name="Fujita A."/>
            <person name="Costa F.B."/>
            <person name="Labruna M.B."/>
            <person name="Daffre S."/>
            <person name="Fogaca A.C."/>
        </authorList>
    </citation>
    <scope>NUCLEOTIDE SEQUENCE</scope>
</reference>
<dbReference type="CDD" id="cd00275">
    <property type="entry name" value="C2_PLC_like"/>
    <property type="match status" value="1"/>
</dbReference>
<evidence type="ECO:0000259" key="19">
    <source>
        <dbReference type="PROSITE" id="PS50004"/>
    </source>
</evidence>
<dbReference type="SUPFAM" id="SSF49562">
    <property type="entry name" value="C2 domain (Calcium/lipid-binding domain, CaLB)"/>
    <property type="match status" value="1"/>
</dbReference>
<evidence type="ECO:0000256" key="5">
    <source>
        <dbReference type="ARBA" id="ARBA00022801"/>
    </source>
</evidence>
<dbReference type="Pfam" id="PF22631">
    <property type="entry name" value="PLCB1-4-like_EFh"/>
    <property type="match status" value="1"/>
</dbReference>
<comment type="catalytic activity">
    <reaction evidence="1">
        <text>an N-(acyl)-sphingosylphosphoethanolamine = an N-(acyl)-sphingosyl-1,3-cyclic phosphate + ethanolamine</text>
        <dbReference type="Rhea" id="RHEA:60648"/>
        <dbReference type="ChEBI" id="CHEBI:57603"/>
        <dbReference type="ChEBI" id="CHEBI:143891"/>
        <dbReference type="ChEBI" id="CHEBI:143892"/>
    </reaction>
</comment>
<dbReference type="FunFam" id="2.60.40.150:FF:000008">
    <property type="entry name" value="1-phosphatidylinositol 4,5-bisphosphate phosphodiesterase"/>
    <property type="match status" value="1"/>
</dbReference>
<evidence type="ECO:0000256" key="17">
    <source>
        <dbReference type="SAM" id="Coils"/>
    </source>
</evidence>
<keyword evidence="10" id="KW-1015">Disulfide bond</keyword>